<evidence type="ECO:0000313" key="2">
    <source>
        <dbReference type="EMBL" id="QRC94198.1"/>
    </source>
</evidence>
<organism evidence="2 3">
    <name type="scientific">Phaeosphaeria nodorum (strain SN15 / ATCC MYA-4574 / FGSC 10173)</name>
    <name type="common">Glume blotch fungus</name>
    <name type="synonym">Parastagonospora nodorum</name>
    <dbReference type="NCBI Taxonomy" id="321614"/>
    <lineage>
        <taxon>Eukaryota</taxon>
        <taxon>Fungi</taxon>
        <taxon>Dikarya</taxon>
        <taxon>Ascomycota</taxon>
        <taxon>Pezizomycotina</taxon>
        <taxon>Dothideomycetes</taxon>
        <taxon>Pleosporomycetidae</taxon>
        <taxon>Pleosporales</taxon>
        <taxon>Pleosporineae</taxon>
        <taxon>Phaeosphaeriaceae</taxon>
        <taxon>Parastagonospora</taxon>
    </lineage>
</organism>
<name>A0A7U2HXE7_PHANO</name>
<dbReference type="VEuPathDB" id="FungiDB:JI435_405340"/>
<dbReference type="AlphaFoldDB" id="A0A7U2HXE7"/>
<reference evidence="3" key="1">
    <citation type="journal article" date="2021" name="BMC Genomics">
        <title>Chromosome-level genome assembly and manually-curated proteome of model necrotroph Parastagonospora nodorum Sn15 reveals a genome-wide trove of candidate effector homologs, and redundancy of virulence-related functions within an accessory chromosome.</title>
        <authorList>
            <person name="Bertazzoni S."/>
            <person name="Jones D.A.B."/>
            <person name="Phan H.T."/>
            <person name="Tan K.-C."/>
            <person name="Hane J.K."/>
        </authorList>
    </citation>
    <scope>NUCLEOTIDE SEQUENCE [LARGE SCALE GENOMIC DNA]</scope>
    <source>
        <strain evidence="3">SN15 / ATCC MYA-4574 / FGSC 10173)</strain>
    </source>
</reference>
<feature type="compositionally biased region" description="Basic and acidic residues" evidence="1">
    <location>
        <begin position="58"/>
        <end position="68"/>
    </location>
</feature>
<proteinExistence type="predicted"/>
<gene>
    <name evidence="2" type="ORF">JI435_405340</name>
</gene>
<evidence type="ECO:0000313" key="3">
    <source>
        <dbReference type="Proteomes" id="UP000663193"/>
    </source>
</evidence>
<dbReference type="Proteomes" id="UP000663193">
    <property type="component" value="Chromosome 4"/>
</dbReference>
<sequence length="165" mass="18670">MVVEMCKSDRELRFEITGEMRAIVRDACGWGRSRSRYEQYRRNVSRRLQTRPKSVAGDGRRSEVRVEDAVADRDGAGSVKVAIGHWPGAGRRTSARRRRWDDKDRACPRAECSAEVHDDAGVVNRCWWVLQPDQIWRDVVSSAIVSHPCRQRSEVGRSGVGSGCT</sequence>
<evidence type="ECO:0000256" key="1">
    <source>
        <dbReference type="SAM" id="MobiDB-lite"/>
    </source>
</evidence>
<keyword evidence="3" id="KW-1185">Reference proteome</keyword>
<feature type="region of interest" description="Disordered" evidence="1">
    <location>
        <begin position="48"/>
        <end position="68"/>
    </location>
</feature>
<dbReference type="EMBL" id="CP069026">
    <property type="protein sequence ID" value="QRC94198.1"/>
    <property type="molecule type" value="Genomic_DNA"/>
</dbReference>
<accession>A0A7U2HXE7</accession>
<protein>
    <submittedName>
        <fullName evidence="2">Uncharacterized protein</fullName>
    </submittedName>
</protein>